<dbReference type="Proteomes" id="UP001376459">
    <property type="component" value="Unassembled WGS sequence"/>
</dbReference>
<gene>
    <name evidence="2" type="ORF">WKI71_44470</name>
</gene>
<feature type="region of interest" description="Disordered" evidence="1">
    <location>
        <begin position="55"/>
        <end position="75"/>
    </location>
</feature>
<feature type="compositionally biased region" description="Polar residues" evidence="1">
    <location>
        <begin position="65"/>
        <end position="75"/>
    </location>
</feature>
<organism evidence="2 3">
    <name type="scientific">Streptomyces machairae</name>
    <dbReference type="NCBI Taxonomy" id="3134109"/>
    <lineage>
        <taxon>Bacteria</taxon>
        <taxon>Bacillati</taxon>
        <taxon>Actinomycetota</taxon>
        <taxon>Actinomycetes</taxon>
        <taxon>Kitasatosporales</taxon>
        <taxon>Streptomycetaceae</taxon>
        <taxon>Streptomyces</taxon>
    </lineage>
</organism>
<accession>A0ABU8UVF5</accession>
<dbReference type="EMBL" id="JBBKAK010000001">
    <property type="protein sequence ID" value="MEJ8672874.1"/>
    <property type="molecule type" value="Genomic_DNA"/>
</dbReference>
<comment type="caution">
    <text evidence="2">The sequence shown here is derived from an EMBL/GenBank/DDBJ whole genome shotgun (WGS) entry which is preliminary data.</text>
</comment>
<name>A0ABU8UVF5_9ACTN</name>
<sequence length="75" mass="8609">MEVQMQERLADLKQDFEKGEYQLQSLVQQETVLRESLLRVSGAIRILEELLSTDQENTVREETAGATQTRADGQR</sequence>
<evidence type="ECO:0000256" key="1">
    <source>
        <dbReference type="SAM" id="MobiDB-lite"/>
    </source>
</evidence>
<evidence type="ECO:0000313" key="2">
    <source>
        <dbReference type="EMBL" id="MEJ8672874.1"/>
    </source>
</evidence>
<reference evidence="2 3" key="1">
    <citation type="submission" date="2024-03" db="EMBL/GenBank/DDBJ databases">
        <title>Novel Streptomyces species of biotechnological and ecological value are a feature of Machair soil.</title>
        <authorList>
            <person name="Prole J.R."/>
            <person name="Goodfellow M."/>
            <person name="Allenby N."/>
            <person name="Ward A.C."/>
        </authorList>
    </citation>
    <scope>NUCLEOTIDE SEQUENCE [LARGE SCALE GENOMIC DNA]</scope>
    <source>
        <strain evidence="2 3">MS1.AVA.1</strain>
    </source>
</reference>
<keyword evidence="3" id="KW-1185">Reference proteome</keyword>
<evidence type="ECO:0000313" key="3">
    <source>
        <dbReference type="Proteomes" id="UP001376459"/>
    </source>
</evidence>
<proteinExistence type="predicted"/>
<protein>
    <submittedName>
        <fullName evidence="2">Uncharacterized protein</fullName>
    </submittedName>
</protein>